<gene>
    <name evidence="6" type="ORF">RP29_08730</name>
</gene>
<dbReference type="PANTHER" id="PTHR46796">
    <property type="entry name" value="HTH-TYPE TRANSCRIPTIONAL ACTIVATOR RHAS-RELATED"/>
    <property type="match status" value="1"/>
</dbReference>
<dbReference type="Gene3D" id="1.10.10.60">
    <property type="entry name" value="Homeodomain-like"/>
    <property type="match status" value="1"/>
</dbReference>
<evidence type="ECO:0000256" key="4">
    <source>
        <dbReference type="SAM" id="MobiDB-lite"/>
    </source>
</evidence>
<dbReference type="InterPro" id="IPR014710">
    <property type="entry name" value="RmlC-like_jellyroll"/>
</dbReference>
<dbReference type="AlphaFoldDB" id="A0A0D7K982"/>
<proteinExistence type="predicted"/>
<reference evidence="6 7" key="1">
    <citation type="submission" date="2014-12" db="EMBL/GenBank/DDBJ databases">
        <title>Isolation of bacteria from lake water.</title>
        <authorList>
            <person name="Sheng K.-Y."/>
            <person name="Chin P.-S."/>
            <person name="Chan K.-G."/>
            <person name="Tan G.S."/>
        </authorList>
    </citation>
    <scope>NUCLEOTIDE SEQUENCE [LARGE SCALE GENOMIC DNA]</scope>
    <source>
        <strain evidence="6 7">KY4</strain>
    </source>
</reference>
<keyword evidence="3" id="KW-0804">Transcription</keyword>
<name>A0A0D7K982_9BURK</name>
<protein>
    <submittedName>
        <fullName evidence="6">AraC family transcriptional regulator</fullName>
    </submittedName>
</protein>
<dbReference type="SUPFAM" id="SSF51182">
    <property type="entry name" value="RmlC-like cupins"/>
    <property type="match status" value="1"/>
</dbReference>
<dbReference type="EMBL" id="JXYQ01000023">
    <property type="protein sequence ID" value="KJA10911.1"/>
    <property type="molecule type" value="Genomic_DNA"/>
</dbReference>
<organism evidence="6 7">
    <name type="scientific">Acidovorax temperans</name>
    <dbReference type="NCBI Taxonomy" id="80878"/>
    <lineage>
        <taxon>Bacteria</taxon>
        <taxon>Pseudomonadati</taxon>
        <taxon>Pseudomonadota</taxon>
        <taxon>Betaproteobacteria</taxon>
        <taxon>Burkholderiales</taxon>
        <taxon>Comamonadaceae</taxon>
        <taxon>Acidovorax</taxon>
    </lineage>
</organism>
<keyword evidence="7" id="KW-1185">Reference proteome</keyword>
<dbReference type="InterPro" id="IPR013096">
    <property type="entry name" value="Cupin_2"/>
</dbReference>
<dbReference type="GO" id="GO:0003700">
    <property type="term" value="F:DNA-binding transcription factor activity"/>
    <property type="evidence" value="ECO:0007669"/>
    <property type="project" value="InterPro"/>
</dbReference>
<dbReference type="SMART" id="SM00342">
    <property type="entry name" value="HTH_ARAC"/>
    <property type="match status" value="1"/>
</dbReference>
<keyword evidence="1" id="KW-0805">Transcription regulation</keyword>
<evidence type="ECO:0000259" key="5">
    <source>
        <dbReference type="PROSITE" id="PS01124"/>
    </source>
</evidence>
<dbReference type="Pfam" id="PF07883">
    <property type="entry name" value="Cupin_2"/>
    <property type="match status" value="1"/>
</dbReference>
<dbReference type="GO" id="GO:0043565">
    <property type="term" value="F:sequence-specific DNA binding"/>
    <property type="evidence" value="ECO:0007669"/>
    <property type="project" value="InterPro"/>
</dbReference>
<sequence>MQPAAADALSLRRYGPSPGSHSHDHFQVLFGLEGALELEIEGRGQRVAQGEGCVIRPGARHDFEAQRGSLCLVLDSTQPGWAQCLQRAAAPPSHAHPLAQYLAHALQQGRPLAQAHGPALLLEAWLVDGTGTPPSPAHSLPTGGRSASVNSRRRAIDWQRLQQWAAREWHQEITVADLARRVHLSPSQFTARCRDELGLGAIEWLRQQRLAHARLLRASGMPVAAVASATGYRSPSALTAALRRDALAEQAQKAQ</sequence>
<evidence type="ECO:0000256" key="2">
    <source>
        <dbReference type="ARBA" id="ARBA00023125"/>
    </source>
</evidence>
<dbReference type="PROSITE" id="PS01124">
    <property type="entry name" value="HTH_ARAC_FAMILY_2"/>
    <property type="match status" value="1"/>
</dbReference>
<evidence type="ECO:0000313" key="6">
    <source>
        <dbReference type="EMBL" id="KJA10911.1"/>
    </source>
</evidence>
<evidence type="ECO:0000256" key="3">
    <source>
        <dbReference type="ARBA" id="ARBA00023163"/>
    </source>
</evidence>
<dbReference type="InterPro" id="IPR018060">
    <property type="entry name" value="HTH_AraC"/>
</dbReference>
<keyword evidence="2" id="KW-0238">DNA-binding</keyword>
<dbReference type="Pfam" id="PF12833">
    <property type="entry name" value="HTH_18"/>
    <property type="match status" value="1"/>
</dbReference>
<dbReference type="Proteomes" id="UP000032566">
    <property type="component" value="Unassembled WGS sequence"/>
</dbReference>
<comment type="caution">
    <text evidence="6">The sequence shown here is derived from an EMBL/GenBank/DDBJ whole genome shotgun (WGS) entry which is preliminary data.</text>
</comment>
<dbReference type="PANTHER" id="PTHR46796:SF10">
    <property type="entry name" value="TRANSCRIPTIONAL ACTIVATOR FEAR"/>
    <property type="match status" value="1"/>
</dbReference>
<accession>A0A0D7K982</accession>
<evidence type="ECO:0000256" key="1">
    <source>
        <dbReference type="ARBA" id="ARBA00023015"/>
    </source>
</evidence>
<dbReference type="OrthoDB" id="8811403at2"/>
<dbReference type="RefSeq" id="WP_044397404.1">
    <property type="nucleotide sequence ID" value="NZ_JXYQ01000023.1"/>
</dbReference>
<dbReference type="InterPro" id="IPR011051">
    <property type="entry name" value="RmlC_Cupin_sf"/>
</dbReference>
<feature type="region of interest" description="Disordered" evidence="4">
    <location>
        <begin position="1"/>
        <end position="20"/>
    </location>
</feature>
<dbReference type="Gene3D" id="2.60.120.10">
    <property type="entry name" value="Jelly Rolls"/>
    <property type="match status" value="1"/>
</dbReference>
<dbReference type="PATRIC" id="fig|80878.5.peg.1266"/>
<dbReference type="InterPro" id="IPR050204">
    <property type="entry name" value="AraC_XylS_family_regulators"/>
</dbReference>
<feature type="domain" description="HTH araC/xylS-type" evidence="5">
    <location>
        <begin position="159"/>
        <end position="244"/>
    </location>
</feature>
<dbReference type="STRING" id="80878.RP29_08730"/>
<evidence type="ECO:0000313" key="7">
    <source>
        <dbReference type="Proteomes" id="UP000032566"/>
    </source>
</evidence>